<dbReference type="PANTHER" id="PTHR35481">
    <property type="entry name" value="DNA-DIRECTED RNA POLYMERASE SUBUNIT ALPHA"/>
    <property type="match status" value="1"/>
</dbReference>
<evidence type="ECO:0000259" key="1">
    <source>
        <dbReference type="Pfam" id="PF25475"/>
    </source>
</evidence>
<protein>
    <recommendedName>
        <fullName evidence="1">DUF7903 domain-containing protein</fullName>
    </recommendedName>
</protein>
<evidence type="ECO:0000313" key="2">
    <source>
        <dbReference type="EMBL" id="TMW87961.1"/>
    </source>
</evidence>
<dbReference type="EMBL" id="RXGB01005394">
    <property type="protein sequence ID" value="TMW87961.1"/>
    <property type="molecule type" value="Genomic_DNA"/>
</dbReference>
<organism evidence="2">
    <name type="scientific">Solanum chilense</name>
    <name type="common">Tomato</name>
    <name type="synonym">Lycopersicon chilense</name>
    <dbReference type="NCBI Taxonomy" id="4083"/>
    <lineage>
        <taxon>Eukaryota</taxon>
        <taxon>Viridiplantae</taxon>
        <taxon>Streptophyta</taxon>
        <taxon>Embryophyta</taxon>
        <taxon>Tracheophyta</taxon>
        <taxon>Spermatophyta</taxon>
        <taxon>Magnoliopsida</taxon>
        <taxon>eudicotyledons</taxon>
        <taxon>Gunneridae</taxon>
        <taxon>Pentapetalae</taxon>
        <taxon>asterids</taxon>
        <taxon>lamiids</taxon>
        <taxon>Solanales</taxon>
        <taxon>Solanaceae</taxon>
        <taxon>Solanoideae</taxon>
        <taxon>Solaneae</taxon>
        <taxon>Solanum</taxon>
        <taxon>Solanum subgen. Lycopersicon</taxon>
    </lineage>
</organism>
<sequence>MEEELKPSVVACLEEFSLMVGKLGLEYVKEKELYYVKLSDNMHTDLTVTSKCMAVKDQEKFQLHKIEVNQVNMVADMSCLGKSLDLRLMLRTKKIMIGLLH</sequence>
<dbReference type="InterPro" id="IPR057225">
    <property type="entry name" value="DUF7903"/>
</dbReference>
<dbReference type="Pfam" id="PF25475">
    <property type="entry name" value="DUF7903"/>
    <property type="match status" value="1"/>
</dbReference>
<proteinExistence type="predicted"/>
<name>A0A6N2B3U1_SOLCI</name>
<dbReference type="AlphaFoldDB" id="A0A6N2B3U1"/>
<comment type="caution">
    <text evidence="2">The sequence shown here is derived from an EMBL/GenBank/DDBJ whole genome shotgun (WGS) entry which is preliminary data.</text>
</comment>
<dbReference type="PANTHER" id="PTHR35481:SF4">
    <property type="match status" value="1"/>
</dbReference>
<feature type="domain" description="DUF7903" evidence="1">
    <location>
        <begin position="18"/>
        <end position="99"/>
    </location>
</feature>
<accession>A0A6N2B3U1</accession>
<gene>
    <name evidence="2" type="ORF">EJD97_019211</name>
</gene>
<reference evidence="2" key="1">
    <citation type="submission" date="2019-05" db="EMBL/GenBank/DDBJ databases">
        <title>The de novo reference genome and transcriptome assemblies of the wild tomato species Solanum chilense.</title>
        <authorList>
            <person name="Stam R."/>
            <person name="Nosenko T."/>
            <person name="Hoerger A.C."/>
            <person name="Stephan W."/>
            <person name="Seidel M.A."/>
            <person name="Kuhn J.M.M."/>
            <person name="Haberer G."/>
            <person name="Tellier A."/>
        </authorList>
    </citation>
    <scope>NUCLEOTIDE SEQUENCE</scope>
    <source>
        <tissue evidence="2">Mature leaves</tissue>
    </source>
</reference>